<dbReference type="Pfam" id="PF00207">
    <property type="entry name" value="A2M"/>
    <property type="match status" value="1"/>
</dbReference>
<name>A0ABW9ZSL3_9BACT</name>
<evidence type="ECO:0000313" key="5">
    <source>
        <dbReference type="Proteomes" id="UP000753802"/>
    </source>
</evidence>
<proteinExistence type="inferred from homology"/>
<accession>A0ABW9ZSL3</accession>
<feature type="chain" id="PRO_5045774685" evidence="2">
    <location>
        <begin position="21"/>
        <end position="2090"/>
    </location>
</feature>
<feature type="signal peptide" evidence="2">
    <location>
        <begin position="1"/>
        <end position="20"/>
    </location>
</feature>
<dbReference type="PANTHER" id="PTHR40094:SF1">
    <property type="entry name" value="UBIQUITIN DOMAIN-CONTAINING PROTEIN"/>
    <property type="match status" value="1"/>
</dbReference>
<dbReference type="InterPro" id="IPR002890">
    <property type="entry name" value="MG2"/>
</dbReference>
<feature type="domain" description="Alpha-2-macroglobulin" evidence="3">
    <location>
        <begin position="1308"/>
        <end position="1398"/>
    </location>
</feature>
<dbReference type="Gene3D" id="2.60.40.1930">
    <property type="match status" value="1"/>
</dbReference>
<organism evidence="4 5">
    <name type="scientific">Sediminibacterium roseum</name>
    <dbReference type="NCBI Taxonomy" id="1978412"/>
    <lineage>
        <taxon>Bacteria</taxon>
        <taxon>Pseudomonadati</taxon>
        <taxon>Bacteroidota</taxon>
        <taxon>Chitinophagia</taxon>
        <taxon>Chitinophagales</taxon>
        <taxon>Chitinophagaceae</taxon>
        <taxon>Sediminibacterium</taxon>
    </lineage>
</organism>
<dbReference type="SUPFAM" id="SSF56935">
    <property type="entry name" value="Porins"/>
    <property type="match status" value="1"/>
</dbReference>
<dbReference type="SUPFAM" id="SSF48239">
    <property type="entry name" value="Terpenoid cyclases/Protein prenyltransferases"/>
    <property type="match status" value="1"/>
</dbReference>
<dbReference type="Gene3D" id="1.50.10.20">
    <property type="match status" value="1"/>
</dbReference>
<dbReference type="Pfam" id="PF17973">
    <property type="entry name" value="bMG10"/>
    <property type="match status" value="1"/>
</dbReference>
<dbReference type="Pfam" id="PF01835">
    <property type="entry name" value="MG2"/>
    <property type="match status" value="1"/>
</dbReference>
<dbReference type="SMART" id="SM01419">
    <property type="entry name" value="Thiol-ester_cl"/>
    <property type="match status" value="1"/>
</dbReference>
<evidence type="ECO:0000256" key="1">
    <source>
        <dbReference type="ARBA" id="ARBA00010556"/>
    </source>
</evidence>
<evidence type="ECO:0000259" key="3">
    <source>
        <dbReference type="SMART" id="SM01360"/>
    </source>
</evidence>
<protein>
    <submittedName>
        <fullName evidence="4">Alpha-2-macroglobulin</fullName>
    </submittedName>
</protein>
<dbReference type="InterPro" id="IPR037066">
    <property type="entry name" value="Plug_dom_sf"/>
</dbReference>
<sequence length="2090" mass="236151">MTARIFTFVLALTFSLGAWAQQDTVFQKEWKEIDNNIEKDDLTKTALAKVNQLYKRAKQRQLNDQVVKALLYRFALEQRVVEDNRVAAIHTLKEEIRATTDPVQRAILYNNLAQQYIFYYNRVRWTIRDRAQTVNTPKGSITTWSDGDFADSIRAAFASALQYKDILKQKKNALYGAIIIKGDSLNLRPTLFDLVAHAAIDHFRYSIFPPTAKGEFLLSDPNTLKPAEVFLSSQVKTNDSSSYKWLTLDLYKQLIQFHRNDADKNALVTVDLERIEWVHEAAVFAGKDALYKETLEKLINQYPDVTATAHVWYLLAALESDKAGAYSALQDTANRYGYVTALQLIEKGLSHFKGNNTGVAEMKNLAAQIKRVELRTETELVNVPGKPILASVIYRNTPALYGRIIRVMPNDTVFDRTAINFTHAAARVPYRMFAQQLPASEDHQQHTAAFKIDQLPAGYYVLMTSNNSGFVDSADKISVQYFHVSSISYVKTTGRLFVLNRQTGEPMKNVKVITTKQTYVPGTRTNRIDTVAVTNTDQNGMVSTSATENSTAGMNMGYIFVTPGDTLNTYASEYIYRNTERQNAPDTYEKQNRKVFFFMDRSIYRPGQQIFFKGIATTKDFETKLSKLITKDSVKVYLRDANGKTIDSLTGAPNSYGSFAGKFNIPQNVLTGTFYLEARDFYSSQYFQVEEYKRPTFDVTIDKPKGSYRLNDVITITGTAKAFSGNMIDGASVNYNITRNKRFLDPWFRRIAPGRDNGAQIAHGVVKTNAQGKFTIQFPAFADDITDSTGDPVFEFNISTDVTDVSGETRSASAKVNVGFKSLLLEITANQTGNKDSAQTILINTTNFSQEKEPAQVKVMVYKLIEQPIKRQRLLSQPDQFILSKEEFSKYFPDDQYGDEPELQNWPSTGIAFEETIYTKDQAGVTVPAGKLSAGRYRIVAITTDKLGKEVKQTGYLLLFDKNDMAAFLLNNGPAYTHIVRDEVEPGEEATFLTGIRPERVFIIKQTEHPVAAKTRTEYNFSYANKGVHTINYTPDEKDRGNVTINEVFVYNNRVYANSYVVKVPWTNKMLSIGYESYRDKTEPGSKEKWTVTVKGKDGNKVAAELLTGMYDASLDQFKPHSWAKPELWASNVRTNFQFQQNFRIAVTSEENYLPMPTAAVTENTFDQFIYDATTYWSLKHMPAPPKLYESFAGSVAGARVGYGDQVLYEKVVTDVRTIKSMAPGTVQIRGQASANGATAPLYVVDGKIVSDIAAIAPGDIVSTEVLTQEQGAAIWGARAANGVIVITTKNAAATPVEIVVRKNFNETAFFFPQLYADSTGKFSFSFTMPESLTKWKWMTLAHTRDLAFGAGSTTILTQKKVMVQANAPRFMREGDNMEFSGKIVNMTEKEITGQVTLELIDPVSNTSVDGWFQNVFPLQYFTVEAGQSFAVKFPIQIPFSYNRPLTWRIKAVSGDMGDGEENTLPVLTNRMLVTETLPLFLPNDTTQHFVLSKLKNNKSESLTNEAITIEYSTNPVWYAVQALPYLMEYPYECAEQTFNRLYANALASYIVNKHPKLKQVFEQWKKDSSTLKSNLQKNEELKQILLQETPWVMQAESEAQQRKNISLLFDLARIGSQTETLVEKLRDMQLPNGSFPWFKGGNEDRYITNYILTGIGKLKRLGALSPELSQRMRNILVSALKYEDAKIAADYNWLIKNKADLAKQQVSPSQIDYLFMRSFFRDIAIQSQKEYDYYFGQAKQFWIKQNNYYKAKLGLVFLRSNEEKLASATIFPALLENTVMDSKQGMYWKTTYTGFWYQSPIEHQSMMIAFAAELNLNKPDPALVKNINAMKTWLLLNKQTNNWRTTIATADACYALLLNGTDWLDAEKTVTIELGKTTLSNTNEKTEAGTGYFKKRIDGKNVTPAMGDITVTVNSKNQSRPSATNTSPSWGNIYWQYFEDLDKITPAATPLSVTKKLFIQRNTDKGVVLDPVKDNEELKTGDKIIVRLELRSDRDIDYLHLKDMRAASMEPVNVLSGYKWQDGLGYYENTKDASTNFFIDHLRKGTYVFDYPLFITHTGIFSVGTASIQCMYAPEFTSHSGGIRIRVSK</sequence>
<dbReference type="InterPro" id="IPR051802">
    <property type="entry name" value="YfhM-like"/>
</dbReference>
<dbReference type="InterPro" id="IPR047565">
    <property type="entry name" value="Alpha-macroglob_thiol-ester_cl"/>
</dbReference>
<dbReference type="InterPro" id="IPR041246">
    <property type="entry name" value="Bact_MG10"/>
</dbReference>
<dbReference type="SMART" id="SM01360">
    <property type="entry name" value="A2M"/>
    <property type="match status" value="1"/>
</dbReference>
<comment type="similarity">
    <text evidence="1">Belongs to the protease inhibitor I39 (alpha-2-macroglobulin) family. Bacterial alpha-2-macroglobulin subfamily.</text>
</comment>
<keyword evidence="5" id="KW-1185">Reference proteome</keyword>
<evidence type="ECO:0000313" key="4">
    <source>
        <dbReference type="EMBL" id="NCI49279.1"/>
    </source>
</evidence>
<gene>
    <name evidence="4" type="ORF">GWC95_05040</name>
</gene>
<dbReference type="RefSeq" id="WP_161817609.1">
    <property type="nucleotide sequence ID" value="NZ_JAACJS010000006.1"/>
</dbReference>
<reference evidence="4 5" key="1">
    <citation type="submission" date="2020-01" db="EMBL/GenBank/DDBJ databases">
        <title>Genome analysis.</title>
        <authorList>
            <person name="Wu S."/>
            <person name="Wang G."/>
        </authorList>
    </citation>
    <scope>NUCLEOTIDE SEQUENCE [LARGE SCALE GENOMIC DNA]</scope>
    <source>
        <strain evidence="4 5">SYL130</strain>
    </source>
</reference>
<dbReference type="EMBL" id="JAACJS010000006">
    <property type="protein sequence ID" value="NCI49279.1"/>
    <property type="molecule type" value="Genomic_DNA"/>
</dbReference>
<evidence type="ECO:0000256" key="2">
    <source>
        <dbReference type="SAM" id="SignalP"/>
    </source>
</evidence>
<dbReference type="InterPro" id="IPR008930">
    <property type="entry name" value="Terpenoid_cyclase/PrenylTrfase"/>
</dbReference>
<dbReference type="InterPro" id="IPR001599">
    <property type="entry name" value="Macroglobln_a2"/>
</dbReference>
<comment type="caution">
    <text evidence="4">The sequence shown here is derived from an EMBL/GenBank/DDBJ whole genome shotgun (WGS) entry which is preliminary data.</text>
</comment>
<dbReference type="PANTHER" id="PTHR40094">
    <property type="entry name" value="ALPHA-2-MACROGLOBULIN HOMOLOG"/>
    <property type="match status" value="1"/>
</dbReference>
<keyword evidence="2" id="KW-0732">Signal</keyword>
<dbReference type="Gene3D" id="2.170.130.10">
    <property type="entry name" value="TonB-dependent receptor, plug domain"/>
    <property type="match status" value="1"/>
</dbReference>
<dbReference type="Proteomes" id="UP000753802">
    <property type="component" value="Unassembled WGS sequence"/>
</dbReference>